<keyword evidence="3" id="KW-1185">Reference proteome</keyword>
<evidence type="ECO:0000313" key="2">
    <source>
        <dbReference type="EMBL" id="KAJ1210405.1"/>
    </source>
</evidence>
<gene>
    <name evidence="2" type="ORF">NDU88_005769</name>
</gene>
<feature type="region of interest" description="Disordered" evidence="1">
    <location>
        <begin position="260"/>
        <end position="335"/>
    </location>
</feature>
<dbReference type="AlphaFoldDB" id="A0AAV7WDM9"/>
<evidence type="ECO:0000256" key="1">
    <source>
        <dbReference type="SAM" id="MobiDB-lite"/>
    </source>
</evidence>
<proteinExistence type="predicted"/>
<name>A0AAV7WDM9_PLEWA</name>
<organism evidence="2 3">
    <name type="scientific">Pleurodeles waltl</name>
    <name type="common">Iberian ribbed newt</name>
    <dbReference type="NCBI Taxonomy" id="8319"/>
    <lineage>
        <taxon>Eukaryota</taxon>
        <taxon>Metazoa</taxon>
        <taxon>Chordata</taxon>
        <taxon>Craniata</taxon>
        <taxon>Vertebrata</taxon>
        <taxon>Euteleostomi</taxon>
        <taxon>Amphibia</taxon>
        <taxon>Batrachia</taxon>
        <taxon>Caudata</taxon>
        <taxon>Salamandroidea</taxon>
        <taxon>Salamandridae</taxon>
        <taxon>Pleurodelinae</taxon>
        <taxon>Pleurodeles</taxon>
    </lineage>
</organism>
<dbReference type="EMBL" id="JANPWB010000002">
    <property type="protein sequence ID" value="KAJ1210405.1"/>
    <property type="molecule type" value="Genomic_DNA"/>
</dbReference>
<feature type="compositionally biased region" description="Polar residues" evidence="1">
    <location>
        <begin position="268"/>
        <end position="287"/>
    </location>
</feature>
<accession>A0AAV7WDM9</accession>
<dbReference type="Proteomes" id="UP001066276">
    <property type="component" value="Chromosome 1_2"/>
</dbReference>
<feature type="region of interest" description="Disordered" evidence="1">
    <location>
        <begin position="55"/>
        <end position="78"/>
    </location>
</feature>
<reference evidence="2" key="1">
    <citation type="journal article" date="2022" name="bioRxiv">
        <title>Sequencing and chromosome-scale assembly of the giantPleurodeles waltlgenome.</title>
        <authorList>
            <person name="Brown T."/>
            <person name="Elewa A."/>
            <person name="Iarovenko S."/>
            <person name="Subramanian E."/>
            <person name="Araus A.J."/>
            <person name="Petzold A."/>
            <person name="Susuki M."/>
            <person name="Suzuki K.-i.T."/>
            <person name="Hayashi T."/>
            <person name="Toyoda A."/>
            <person name="Oliveira C."/>
            <person name="Osipova E."/>
            <person name="Leigh N.D."/>
            <person name="Simon A."/>
            <person name="Yun M.H."/>
        </authorList>
    </citation>
    <scope>NUCLEOTIDE SEQUENCE</scope>
    <source>
        <strain evidence="2">20211129_DDA</strain>
        <tissue evidence="2">Liver</tissue>
    </source>
</reference>
<evidence type="ECO:0000313" key="3">
    <source>
        <dbReference type="Proteomes" id="UP001066276"/>
    </source>
</evidence>
<sequence length="335" mass="36305">MGPPMRIQQLHVTANSKRGVCPSESWGDYREVATVLGGPREACRIRDADTGAKEWPPPWCAPRQQRSRAGTHGQCHEERVPRATARWGQRGQQAACSHHGAKGGLDPSLTVLAHSHQQGSREFPEATSAPSAPSTCLYSARLRERPCEGTMHVVDPNLSLQYCTEVCGGVGKQGGKWPKERCAPPGGRLLSPPAKIESAAFQPKPTPCCECVTPTFAALLCYEAAVTQEQALKEATSAWQYFPHYLLQCRPCGRNDLRHQGSNHKSIKSNCSAGISLPQSKQRQNQARRAPPSSHLPATAAKTRRDLLQQPCSLRAGNPSVGVEGPVPALGKHPF</sequence>
<protein>
    <submittedName>
        <fullName evidence="2">Uncharacterized protein</fullName>
    </submittedName>
</protein>
<comment type="caution">
    <text evidence="2">The sequence shown here is derived from an EMBL/GenBank/DDBJ whole genome shotgun (WGS) entry which is preliminary data.</text>
</comment>